<evidence type="ECO:0000256" key="4">
    <source>
        <dbReference type="ARBA" id="ARBA00023125"/>
    </source>
</evidence>
<dbReference type="Pfam" id="PF00155">
    <property type="entry name" value="Aminotran_1_2"/>
    <property type="match status" value="1"/>
</dbReference>
<comment type="similarity">
    <text evidence="1">In the C-terminal section; belongs to the class-I pyridoxal-phosphate-dependent aminotransferase family.</text>
</comment>
<dbReference type="Proteomes" id="UP000054837">
    <property type="component" value="Unassembled WGS sequence"/>
</dbReference>
<dbReference type="InterPro" id="IPR036388">
    <property type="entry name" value="WH-like_DNA-bd_sf"/>
</dbReference>
<gene>
    <name evidence="7" type="ORF">AVL62_04915</name>
</gene>
<organism evidence="7 8">
    <name type="scientific">Serinicoccus chungangensis</name>
    <dbReference type="NCBI Taxonomy" id="767452"/>
    <lineage>
        <taxon>Bacteria</taxon>
        <taxon>Bacillati</taxon>
        <taxon>Actinomycetota</taxon>
        <taxon>Actinomycetes</taxon>
        <taxon>Micrococcales</taxon>
        <taxon>Ornithinimicrobiaceae</taxon>
        <taxon>Serinicoccus</taxon>
    </lineage>
</organism>
<evidence type="ECO:0000256" key="5">
    <source>
        <dbReference type="ARBA" id="ARBA00023163"/>
    </source>
</evidence>
<dbReference type="SMART" id="SM00345">
    <property type="entry name" value="HTH_GNTR"/>
    <property type="match status" value="1"/>
</dbReference>
<reference evidence="7 8" key="1">
    <citation type="submission" date="2015-12" db="EMBL/GenBank/DDBJ databases">
        <title>Serinicoccus chungangenesis strain CD08_5 genome sequencing and assembly.</title>
        <authorList>
            <person name="Chander A.M."/>
            <person name="Kaur G."/>
            <person name="Nair G.R."/>
            <person name="Dhawan D.K."/>
            <person name="Kochhar R.K."/>
            <person name="Mayilraj S."/>
            <person name="Bhadada S.K."/>
        </authorList>
    </citation>
    <scope>NUCLEOTIDE SEQUENCE [LARGE SCALE GENOMIC DNA]</scope>
    <source>
        <strain evidence="7 8">CD08_5</strain>
    </source>
</reference>
<protein>
    <submittedName>
        <fullName evidence="7">GntR family transcriptional regulator</fullName>
    </submittedName>
</protein>
<sequence length="489" mass="52168">MPALAPASRVADLVLPALAGDGPAYARLAEALRRTIVDGRLPQGVRLPSERDLTGPVGLSRTTVTRAYAELRTQGYLATRRGSGSVVQVPRVPGGRVDHLLTPAALDEGALDLTITAPGAPAGIADAYARAAEDLGAYLCGTGYYPSGLPVLRERIADRFTTRGLATTPDQVLVTPGALAAVAIALRALIQRRDRVLVETPTYPNAIATLEGAGARIVPHPIDHVDHDWEVDALARTVQQSGVRAAYLIPDFHNPTGALMSSAQRGDVGRVLRRHGVVPVVDESPAELALEGQPMPEPLGAHVPDAVTAGSASKSFWGGLRVGWLRVPRSRMEEMAASRLRLDLGVPVLEQLVLVHLLDRADDILLEHRARLRERRDSLLLALRAHLPDWQVRVPAGGMSLWCRLPEGSSTALAAAARHYDVALAAGPNFAAAGGLDGWIRLPFVLPPEQLEQVVPRLVLAWEDVLAGRSGGGRVDAPDRGGRQRRIIA</sequence>
<dbReference type="InterPro" id="IPR036390">
    <property type="entry name" value="WH_DNA-bd_sf"/>
</dbReference>
<comment type="caution">
    <text evidence="7">The sequence shown here is derived from an EMBL/GenBank/DDBJ whole genome shotgun (WGS) entry which is preliminary data.</text>
</comment>
<dbReference type="PANTHER" id="PTHR46577">
    <property type="entry name" value="HTH-TYPE TRANSCRIPTIONAL REGULATORY PROTEIN GABR"/>
    <property type="match status" value="1"/>
</dbReference>
<keyword evidence="4" id="KW-0238">DNA-binding</keyword>
<keyword evidence="5" id="KW-0804">Transcription</keyword>
<dbReference type="PRINTS" id="PR00035">
    <property type="entry name" value="HTHGNTR"/>
</dbReference>
<accession>A0A0W8I8N5</accession>
<feature type="domain" description="HTH gntR-type" evidence="6">
    <location>
        <begin position="22"/>
        <end position="90"/>
    </location>
</feature>
<dbReference type="CDD" id="cd07377">
    <property type="entry name" value="WHTH_GntR"/>
    <property type="match status" value="1"/>
</dbReference>
<proteinExistence type="inferred from homology"/>
<dbReference type="EMBL" id="LQBL01000022">
    <property type="protein sequence ID" value="KUG55650.1"/>
    <property type="molecule type" value="Genomic_DNA"/>
</dbReference>
<evidence type="ECO:0000256" key="1">
    <source>
        <dbReference type="ARBA" id="ARBA00005384"/>
    </source>
</evidence>
<dbReference type="GO" id="GO:0030170">
    <property type="term" value="F:pyridoxal phosphate binding"/>
    <property type="evidence" value="ECO:0007669"/>
    <property type="project" value="InterPro"/>
</dbReference>
<evidence type="ECO:0000256" key="3">
    <source>
        <dbReference type="ARBA" id="ARBA00023015"/>
    </source>
</evidence>
<dbReference type="PROSITE" id="PS50949">
    <property type="entry name" value="HTH_GNTR"/>
    <property type="match status" value="1"/>
</dbReference>
<keyword evidence="2" id="KW-0663">Pyridoxal phosphate</keyword>
<evidence type="ECO:0000313" key="7">
    <source>
        <dbReference type="EMBL" id="KUG55650.1"/>
    </source>
</evidence>
<dbReference type="GO" id="GO:0003677">
    <property type="term" value="F:DNA binding"/>
    <property type="evidence" value="ECO:0007669"/>
    <property type="project" value="UniProtKB-KW"/>
</dbReference>
<dbReference type="Gene3D" id="3.40.640.10">
    <property type="entry name" value="Type I PLP-dependent aspartate aminotransferase-like (Major domain)"/>
    <property type="match status" value="1"/>
</dbReference>
<evidence type="ECO:0000313" key="8">
    <source>
        <dbReference type="Proteomes" id="UP000054837"/>
    </source>
</evidence>
<evidence type="ECO:0000259" key="6">
    <source>
        <dbReference type="PROSITE" id="PS50949"/>
    </source>
</evidence>
<keyword evidence="3" id="KW-0805">Transcription regulation</keyword>
<dbReference type="RefSeq" id="WP_058890758.1">
    <property type="nucleotide sequence ID" value="NZ_LQBL01000022.1"/>
</dbReference>
<dbReference type="SUPFAM" id="SSF53383">
    <property type="entry name" value="PLP-dependent transferases"/>
    <property type="match status" value="1"/>
</dbReference>
<dbReference type="Pfam" id="PF00392">
    <property type="entry name" value="GntR"/>
    <property type="match status" value="1"/>
</dbReference>
<dbReference type="PANTHER" id="PTHR46577:SF1">
    <property type="entry name" value="HTH-TYPE TRANSCRIPTIONAL REGULATORY PROTEIN GABR"/>
    <property type="match status" value="1"/>
</dbReference>
<dbReference type="InterPro" id="IPR000524">
    <property type="entry name" value="Tscrpt_reg_HTH_GntR"/>
</dbReference>
<keyword evidence="8" id="KW-1185">Reference proteome</keyword>
<dbReference type="CDD" id="cd00609">
    <property type="entry name" value="AAT_like"/>
    <property type="match status" value="1"/>
</dbReference>
<dbReference type="InterPro" id="IPR015421">
    <property type="entry name" value="PyrdxlP-dep_Trfase_major"/>
</dbReference>
<dbReference type="STRING" id="767452.AVL62_04915"/>
<evidence type="ECO:0000256" key="2">
    <source>
        <dbReference type="ARBA" id="ARBA00022898"/>
    </source>
</evidence>
<dbReference type="InterPro" id="IPR051446">
    <property type="entry name" value="HTH_trans_reg/aminotransferase"/>
</dbReference>
<dbReference type="InterPro" id="IPR004839">
    <property type="entry name" value="Aminotransferase_I/II_large"/>
</dbReference>
<dbReference type="Gene3D" id="1.10.10.10">
    <property type="entry name" value="Winged helix-like DNA-binding domain superfamily/Winged helix DNA-binding domain"/>
    <property type="match status" value="1"/>
</dbReference>
<dbReference type="AlphaFoldDB" id="A0A0W8I8N5"/>
<dbReference type="SUPFAM" id="SSF46785">
    <property type="entry name" value="Winged helix' DNA-binding domain"/>
    <property type="match status" value="1"/>
</dbReference>
<dbReference type="GO" id="GO:0003700">
    <property type="term" value="F:DNA-binding transcription factor activity"/>
    <property type="evidence" value="ECO:0007669"/>
    <property type="project" value="InterPro"/>
</dbReference>
<name>A0A0W8I8N5_9MICO</name>
<dbReference type="InterPro" id="IPR015424">
    <property type="entry name" value="PyrdxlP-dep_Trfase"/>
</dbReference>